<dbReference type="AlphaFoldDB" id="A0A5N4B6D6"/>
<reference evidence="2 3" key="1">
    <citation type="journal article" date="2018" name="Elife">
        <title>Firefly genomes illuminate parallel origins of bioluminescence in beetles.</title>
        <authorList>
            <person name="Fallon T.R."/>
            <person name="Lower S.E."/>
            <person name="Chang C.H."/>
            <person name="Bessho-Uehara M."/>
            <person name="Martin G.J."/>
            <person name="Bewick A.J."/>
            <person name="Behringer M."/>
            <person name="Debat H.J."/>
            <person name="Wong I."/>
            <person name="Day J.C."/>
            <person name="Suvorov A."/>
            <person name="Silva C.J."/>
            <person name="Stanger-Hall K.F."/>
            <person name="Hall D.W."/>
            <person name="Schmitz R.J."/>
            <person name="Nelson D.R."/>
            <person name="Lewis S.M."/>
            <person name="Shigenobu S."/>
            <person name="Bybee S.M."/>
            <person name="Larracuente A.M."/>
            <person name="Oba Y."/>
            <person name="Weng J.K."/>
        </authorList>
    </citation>
    <scope>NUCLEOTIDE SEQUENCE [LARGE SCALE GENOMIC DNA]</scope>
    <source>
        <strain evidence="2">1611_PpyrPB1</strain>
        <tissue evidence="2">Whole body</tissue>
    </source>
</reference>
<keyword evidence="3" id="KW-1185">Reference proteome</keyword>
<evidence type="ECO:0000313" key="3">
    <source>
        <dbReference type="Proteomes" id="UP000327044"/>
    </source>
</evidence>
<dbReference type="SUPFAM" id="SSF52980">
    <property type="entry name" value="Restriction endonuclease-like"/>
    <property type="match status" value="1"/>
</dbReference>
<dbReference type="PANTHER" id="PTHR46609">
    <property type="entry name" value="EXONUCLEASE, PHAGE-TYPE/RECB, C-TERMINAL DOMAIN-CONTAINING PROTEIN"/>
    <property type="match status" value="1"/>
</dbReference>
<dbReference type="PANTHER" id="PTHR46609:SF8">
    <property type="entry name" value="YQAJ VIRAL RECOMBINASE DOMAIN-CONTAINING PROTEIN"/>
    <property type="match status" value="1"/>
</dbReference>
<comment type="caution">
    <text evidence="2">The sequence shown here is derived from an EMBL/GenBank/DDBJ whole genome shotgun (WGS) entry which is preliminary data.</text>
</comment>
<dbReference type="InterPro" id="IPR011335">
    <property type="entry name" value="Restrct_endonuc-II-like"/>
</dbReference>
<dbReference type="InParanoid" id="A0A5N4B6D6"/>
<protein>
    <recommendedName>
        <fullName evidence="1">YqaJ viral recombinase domain-containing protein</fullName>
    </recommendedName>
</protein>
<dbReference type="CDD" id="cd22343">
    <property type="entry name" value="PDDEXK_lambda_exonuclease-like"/>
    <property type="match status" value="1"/>
</dbReference>
<dbReference type="InterPro" id="IPR019080">
    <property type="entry name" value="YqaJ_viral_recombinase"/>
</dbReference>
<accession>A0A5N4B6D6</accession>
<dbReference type="Proteomes" id="UP000327044">
    <property type="component" value="Unassembled WGS sequence"/>
</dbReference>
<evidence type="ECO:0000313" key="2">
    <source>
        <dbReference type="EMBL" id="KAB0805159.1"/>
    </source>
</evidence>
<dbReference type="InterPro" id="IPR051703">
    <property type="entry name" value="NF-kappa-B_Signaling_Reg"/>
</dbReference>
<dbReference type="InterPro" id="IPR011604">
    <property type="entry name" value="PDDEXK-like_dom_sf"/>
</dbReference>
<name>A0A5N4B6D6_PHOPY</name>
<feature type="domain" description="YqaJ viral recombinase" evidence="1">
    <location>
        <begin position="42"/>
        <end position="129"/>
    </location>
</feature>
<organism evidence="2 3">
    <name type="scientific">Photinus pyralis</name>
    <name type="common">Common eastern firefly</name>
    <name type="synonym">Lampyris pyralis</name>
    <dbReference type="NCBI Taxonomy" id="7054"/>
    <lineage>
        <taxon>Eukaryota</taxon>
        <taxon>Metazoa</taxon>
        <taxon>Ecdysozoa</taxon>
        <taxon>Arthropoda</taxon>
        <taxon>Hexapoda</taxon>
        <taxon>Insecta</taxon>
        <taxon>Pterygota</taxon>
        <taxon>Neoptera</taxon>
        <taxon>Endopterygota</taxon>
        <taxon>Coleoptera</taxon>
        <taxon>Polyphaga</taxon>
        <taxon>Elateriformia</taxon>
        <taxon>Elateroidea</taxon>
        <taxon>Lampyridae</taxon>
        <taxon>Lampyrinae</taxon>
        <taxon>Photinus</taxon>
    </lineage>
</organism>
<dbReference type="GO" id="GO:0006281">
    <property type="term" value="P:DNA repair"/>
    <property type="evidence" value="ECO:0007669"/>
    <property type="project" value="UniProtKB-ARBA"/>
</dbReference>
<dbReference type="EMBL" id="VVIM01000001">
    <property type="protein sequence ID" value="KAB0805159.1"/>
    <property type="molecule type" value="Genomic_DNA"/>
</dbReference>
<evidence type="ECO:0000259" key="1">
    <source>
        <dbReference type="Pfam" id="PF09588"/>
    </source>
</evidence>
<dbReference type="Pfam" id="PF09588">
    <property type="entry name" value="YqaJ"/>
    <property type="match status" value="1"/>
</dbReference>
<dbReference type="Gene3D" id="3.90.320.10">
    <property type="match status" value="1"/>
</dbReference>
<gene>
    <name evidence="2" type="ORF">PPYR_02129</name>
</gene>
<proteinExistence type="predicted"/>
<sequence length="185" mass="21060">MVTDSSRDNCTILNLFAQSGIVLITELSTNLWLNYICGTAEQLGFKINECGFFIGSEELYFLGASPDGVIDSDTIIEIKCPYSARDSTIADAIKNKIITYATIEPGQLKLKGSHNYMYQIQGQLAITNRKCCYFIVWTKKDMMFEKIKKDELFWQDVNLNCTHFILIASCQKLWILAIHESLQTM</sequence>